<evidence type="ECO:0000256" key="4">
    <source>
        <dbReference type="ARBA" id="ARBA00022729"/>
    </source>
</evidence>
<evidence type="ECO:0000313" key="9">
    <source>
        <dbReference type="EnsemblPlants" id="QL03p010772:mrna"/>
    </source>
</evidence>
<dbReference type="AlphaFoldDB" id="A0A7N2L4V3"/>
<evidence type="ECO:0000256" key="3">
    <source>
        <dbReference type="ARBA" id="ARBA00022614"/>
    </source>
</evidence>
<keyword evidence="10" id="KW-1185">Reference proteome</keyword>
<dbReference type="PANTHER" id="PTHR48059:SF30">
    <property type="entry name" value="OS06G0587000 PROTEIN"/>
    <property type="match status" value="1"/>
</dbReference>
<organism evidence="9 10">
    <name type="scientific">Quercus lobata</name>
    <name type="common">Valley oak</name>
    <dbReference type="NCBI Taxonomy" id="97700"/>
    <lineage>
        <taxon>Eukaryota</taxon>
        <taxon>Viridiplantae</taxon>
        <taxon>Streptophyta</taxon>
        <taxon>Embryophyta</taxon>
        <taxon>Tracheophyta</taxon>
        <taxon>Spermatophyta</taxon>
        <taxon>Magnoliopsida</taxon>
        <taxon>eudicotyledons</taxon>
        <taxon>Gunneridae</taxon>
        <taxon>Pentapetalae</taxon>
        <taxon>rosids</taxon>
        <taxon>fabids</taxon>
        <taxon>Fagales</taxon>
        <taxon>Fagaceae</taxon>
        <taxon>Quercus</taxon>
    </lineage>
</organism>
<dbReference type="Proteomes" id="UP000594261">
    <property type="component" value="Chromosome 3"/>
</dbReference>
<dbReference type="SUPFAM" id="SSF52058">
    <property type="entry name" value="L domain-like"/>
    <property type="match status" value="1"/>
</dbReference>
<keyword evidence="4 8" id="KW-0732">Signal</keyword>
<dbReference type="EMBL" id="LRBV02000003">
    <property type="status" value="NOT_ANNOTATED_CDS"/>
    <property type="molecule type" value="Genomic_DNA"/>
</dbReference>
<dbReference type="InParanoid" id="A0A7N2L4V3"/>
<dbReference type="EnsemblPlants" id="QL03p010772:mrna">
    <property type="protein sequence ID" value="QL03p010772:mrna"/>
    <property type="gene ID" value="QL03p010772"/>
</dbReference>
<evidence type="ECO:0000256" key="5">
    <source>
        <dbReference type="ARBA" id="ARBA00022737"/>
    </source>
</evidence>
<evidence type="ECO:0000256" key="1">
    <source>
        <dbReference type="ARBA" id="ARBA00004196"/>
    </source>
</evidence>
<feature type="signal peptide" evidence="8">
    <location>
        <begin position="1"/>
        <end position="17"/>
    </location>
</feature>
<evidence type="ECO:0008006" key="11">
    <source>
        <dbReference type="Google" id="ProtNLM"/>
    </source>
</evidence>
<dbReference type="FunFam" id="3.80.10.10:FF:000041">
    <property type="entry name" value="LRR receptor-like serine/threonine-protein kinase ERECTA"/>
    <property type="match status" value="1"/>
</dbReference>
<dbReference type="Gramene" id="QL03p010772:mrna">
    <property type="protein sequence ID" value="QL03p010772:mrna"/>
    <property type="gene ID" value="QL03p010772"/>
</dbReference>
<keyword evidence="6" id="KW-0472">Membrane</keyword>
<dbReference type="PANTHER" id="PTHR48059">
    <property type="entry name" value="POLYGALACTURONASE INHIBITOR 1"/>
    <property type="match status" value="1"/>
</dbReference>
<dbReference type="InterPro" id="IPR051848">
    <property type="entry name" value="PGIP"/>
</dbReference>
<keyword evidence="5" id="KW-0677">Repeat</keyword>
<sequence>MLMRLLYILPLFHLVHSSPSKQPLCHDDESSALLQFKESFIIKNSASSDPVAYPRVRSWRLEGENSDCRSWNSVDCDEDTDWSSPLEETSLANTRFSNELPASMGNLDSLIALDMWGCNISGSLSSSIGNLTNLIYLKLSNNCLVGNIPSSIGNLIHLAFVDLYGNTLAGSIPFGLANMTKMDCR</sequence>
<evidence type="ECO:0000313" key="10">
    <source>
        <dbReference type="Proteomes" id="UP000594261"/>
    </source>
</evidence>
<accession>A0A7N2L4V3</accession>
<dbReference type="EnsemblPlants" id="QL03p010751:mrna">
    <property type="protein sequence ID" value="QL03p010751:mrna"/>
    <property type="gene ID" value="QL03p010751"/>
</dbReference>
<name>A0A7N2L4V3_QUELO</name>
<dbReference type="InterPro" id="IPR032675">
    <property type="entry name" value="LRR_dom_sf"/>
</dbReference>
<keyword evidence="7" id="KW-0325">Glycoprotein</keyword>
<dbReference type="GO" id="GO:0016020">
    <property type="term" value="C:membrane"/>
    <property type="evidence" value="ECO:0007669"/>
    <property type="project" value="UniProtKB-SubCell"/>
</dbReference>
<protein>
    <recommendedName>
        <fullName evidence="11">Leucine-rich repeat-containing N-terminal plant-type domain-containing protein</fullName>
    </recommendedName>
</protein>
<reference evidence="9" key="2">
    <citation type="submission" date="2021-01" db="UniProtKB">
        <authorList>
            <consortium name="EnsemblPlants"/>
        </authorList>
    </citation>
    <scope>IDENTIFICATION</scope>
</reference>
<proteinExistence type="predicted"/>
<evidence type="ECO:0000256" key="2">
    <source>
        <dbReference type="ARBA" id="ARBA00004370"/>
    </source>
</evidence>
<evidence type="ECO:0000256" key="7">
    <source>
        <dbReference type="ARBA" id="ARBA00023180"/>
    </source>
</evidence>
<comment type="subcellular location">
    <subcellularLocation>
        <location evidence="1">Cell envelope</location>
    </subcellularLocation>
    <subcellularLocation>
        <location evidence="2">Membrane</location>
    </subcellularLocation>
</comment>
<dbReference type="Pfam" id="PF00560">
    <property type="entry name" value="LRR_1"/>
    <property type="match status" value="2"/>
</dbReference>
<keyword evidence="3" id="KW-0433">Leucine-rich repeat</keyword>
<evidence type="ECO:0000256" key="6">
    <source>
        <dbReference type="ARBA" id="ARBA00023136"/>
    </source>
</evidence>
<dbReference type="Gramene" id="QL03p010751:mrna">
    <property type="protein sequence ID" value="QL03p010751:mrna"/>
    <property type="gene ID" value="QL03p010751"/>
</dbReference>
<reference evidence="9 10" key="1">
    <citation type="journal article" date="2016" name="G3 (Bethesda)">
        <title>First Draft Assembly and Annotation of the Genome of a California Endemic Oak Quercus lobata Nee (Fagaceae).</title>
        <authorList>
            <person name="Sork V.L."/>
            <person name="Fitz-Gibbon S.T."/>
            <person name="Puiu D."/>
            <person name="Crepeau M."/>
            <person name="Gugger P.F."/>
            <person name="Sherman R."/>
            <person name="Stevens K."/>
            <person name="Langley C.H."/>
            <person name="Pellegrini M."/>
            <person name="Salzberg S.L."/>
        </authorList>
    </citation>
    <scope>NUCLEOTIDE SEQUENCE [LARGE SCALE GENOMIC DNA]</scope>
    <source>
        <strain evidence="10">cv. SW786</strain>
    </source>
</reference>
<dbReference type="Gene3D" id="3.80.10.10">
    <property type="entry name" value="Ribonuclease Inhibitor"/>
    <property type="match status" value="1"/>
</dbReference>
<feature type="chain" id="PRO_5033915075" description="Leucine-rich repeat-containing N-terminal plant-type domain-containing protein" evidence="8">
    <location>
        <begin position="18"/>
        <end position="185"/>
    </location>
</feature>
<evidence type="ECO:0000256" key="8">
    <source>
        <dbReference type="SAM" id="SignalP"/>
    </source>
</evidence>
<dbReference type="InterPro" id="IPR001611">
    <property type="entry name" value="Leu-rich_rpt"/>
</dbReference>
<dbReference type="OMA" id="THAVTCC"/>